<dbReference type="InterPro" id="IPR017900">
    <property type="entry name" value="4Fe4S_Fe_S_CS"/>
</dbReference>
<organism evidence="9 10">
    <name type="scientific">Orenia marismortui</name>
    <dbReference type="NCBI Taxonomy" id="46469"/>
    <lineage>
        <taxon>Bacteria</taxon>
        <taxon>Bacillati</taxon>
        <taxon>Bacillota</taxon>
        <taxon>Clostridia</taxon>
        <taxon>Halanaerobiales</taxon>
        <taxon>Halobacteroidaceae</taxon>
        <taxon>Orenia</taxon>
    </lineage>
</organism>
<dbReference type="PANTHER" id="PTHR30176">
    <property type="entry name" value="FERREDOXIN-TYPE PROTEIN NAPH"/>
    <property type="match status" value="1"/>
</dbReference>
<dbReference type="InterPro" id="IPR017896">
    <property type="entry name" value="4Fe4S_Fe-S-bd"/>
</dbReference>
<evidence type="ECO:0000256" key="2">
    <source>
        <dbReference type="ARBA" id="ARBA00022485"/>
    </source>
</evidence>
<feature type="domain" description="4Fe-4S ferredoxin-type" evidence="8">
    <location>
        <begin position="165"/>
        <end position="194"/>
    </location>
</feature>
<evidence type="ECO:0000313" key="9">
    <source>
        <dbReference type="EMBL" id="TDX48230.1"/>
    </source>
</evidence>
<dbReference type="GO" id="GO:0046872">
    <property type="term" value="F:metal ion binding"/>
    <property type="evidence" value="ECO:0007669"/>
    <property type="project" value="UniProtKB-KW"/>
</dbReference>
<keyword evidence="1" id="KW-0813">Transport</keyword>
<evidence type="ECO:0000256" key="6">
    <source>
        <dbReference type="ARBA" id="ARBA00023014"/>
    </source>
</evidence>
<dbReference type="STRING" id="926561.GCA_000379025_02428"/>
<dbReference type="PROSITE" id="PS51379">
    <property type="entry name" value="4FE4S_FER_2"/>
    <property type="match status" value="2"/>
</dbReference>
<keyword evidence="5" id="KW-0408">Iron</keyword>
<dbReference type="AlphaFoldDB" id="A0A4R8GQY1"/>
<keyword evidence="10" id="KW-1185">Reference proteome</keyword>
<feature type="transmembrane region" description="Helical" evidence="7">
    <location>
        <begin position="116"/>
        <end position="135"/>
    </location>
</feature>
<dbReference type="RefSeq" id="WP_134118365.1">
    <property type="nucleotide sequence ID" value="NZ_SOEG01000032.1"/>
</dbReference>
<feature type="transmembrane region" description="Helical" evidence="7">
    <location>
        <begin position="85"/>
        <end position="104"/>
    </location>
</feature>
<evidence type="ECO:0000256" key="4">
    <source>
        <dbReference type="ARBA" id="ARBA00022982"/>
    </source>
</evidence>
<comment type="caution">
    <text evidence="9">The sequence shown here is derived from an EMBL/GenBank/DDBJ whole genome shotgun (WGS) entry which is preliminary data.</text>
</comment>
<evidence type="ECO:0000313" key="10">
    <source>
        <dbReference type="Proteomes" id="UP000295832"/>
    </source>
</evidence>
<dbReference type="Proteomes" id="UP000295832">
    <property type="component" value="Unassembled WGS sequence"/>
</dbReference>
<keyword evidence="2" id="KW-0004">4Fe-4S</keyword>
<keyword evidence="6" id="KW-0411">Iron-sulfur</keyword>
<proteinExistence type="predicted"/>
<dbReference type="EMBL" id="SOEG01000032">
    <property type="protein sequence ID" value="TDX48230.1"/>
    <property type="molecule type" value="Genomic_DNA"/>
</dbReference>
<evidence type="ECO:0000256" key="3">
    <source>
        <dbReference type="ARBA" id="ARBA00022723"/>
    </source>
</evidence>
<dbReference type="PANTHER" id="PTHR30176:SF3">
    <property type="entry name" value="FERREDOXIN-TYPE PROTEIN NAPH"/>
    <property type="match status" value="1"/>
</dbReference>
<evidence type="ECO:0000256" key="7">
    <source>
        <dbReference type="SAM" id="Phobius"/>
    </source>
</evidence>
<evidence type="ECO:0000259" key="8">
    <source>
        <dbReference type="PROSITE" id="PS51379"/>
    </source>
</evidence>
<dbReference type="PROSITE" id="PS00198">
    <property type="entry name" value="4FE4S_FER_1"/>
    <property type="match status" value="2"/>
</dbReference>
<dbReference type="Gene3D" id="3.30.70.20">
    <property type="match status" value="1"/>
</dbReference>
<keyword evidence="7" id="KW-0472">Membrane</keyword>
<dbReference type="Pfam" id="PF12801">
    <property type="entry name" value="Fer4_5"/>
    <property type="match status" value="2"/>
</dbReference>
<gene>
    <name evidence="9" type="ORF">C7959_13225</name>
</gene>
<dbReference type="Pfam" id="PF13237">
    <property type="entry name" value="Fer4_10"/>
    <property type="match status" value="1"/>
</dbReference>
<feature type="domain" description="4Fe-4S ferredoxin-type" evidence="8">
    <location>
        <begin position="198"/>
        <end position="221"/>
    </location>
</feature>
<feature type="transmembrane region" description="Helical" evidence="7">
    <location>
        <begin position="31"/>
        <end position="48"/>
    </location>
</feature>
<dbReference type="GO" id="GO:0051539">
    <property type="term" value="F:4 iron, 4 sulfur cluster binding"/>
    <property type="evidence" value="ECO:0007669"/>
    <property type="project" value="UniProtKB-KW"/>
</dbReference>
<name>A0A4R8GQY1_9FIRM</name>
<reference evidence="9 10" key="1">
    <citation type="submission" date="2019-03" db="EMBL/GenBank/DDBJ databases">
        <title>Subsurface microbial communities from deep shales in Ohio and West Virginia, USA.</title>
        <authorList>
            <person name="Wrighton K."/>
        </authorList>
    </citation>
    <scope>NUCLEOTIDE SEQUENCE [LARGE SCALE GENOMIC DNA]</scope>
    <source>
        <strain evidence="9 10">MSL 6dP</strain>
    </source>
</reference>
<sequence>MRKKGFIGFVGRWSWLLIVAFLVLGWKHPIIGSLALVCMIAPAIVAAWKGGRVWCGAVCPRGSFNDNILSKISRSVEIPSIFKSIWFRVLFFIFLIYNFVSGVIKANGDLVKIGFVFYKIIFLTTAITILFGIIFNERTWCSFCPMGSLSALITKIKRKLNERPKRIRVDQEKCVNCKICEKECPIGLTPYDFANNNDKDLDCLHCEECVYACPVNALERK</sequence>
<keyword evidence="3" id="KW-0479">Metal-binding</keyword>
<keyword evidence="4" id="KW-0249">Electron transport</keyword>
<dbReference type="InterPro" id="IPR051684">
    <property type="entry name" value="Electron_Trans/Redox"/>
</dbReference>
<evidence type="ECO:0000256" key="1">
    <source>
        <dbReference type="ARBA" id="ARBA00022448"/>
    </source>
</evidence>
<feature type="transmembrane region" description="Helical" evidence="7">
    <location>
        <begin position="6"/>
        <end position="24"/>
    </location>
</feature>
<dbReference type="SUPFAM" id="SSF54862">
    <property type="entry name" value="4Fe-4S ferredoxins"/>
    <property type="match status" value="1"/>
</dbReference>
<accession>A0A4R8GQY1</accession>
<keyword evidence="7" id="KW-0812">Transmembrane</keyword>
<protein>
    <submittedName>
        <fullName evidence="9">4Fe-4S binding protein</fullName>
    </submittedName>
</protein>
<keyword evidence="7" id="KW-1133">Transmembrane helix</keyword>
<evidence type="ECO:0000256" key="5">
    <source>
        <dbReference type="ARBA" id="ARBA00023004"/>
    </source>
</evidence>
<dbReference type="GO" id="GO:0005886">
    <property type="term" value="C:plasma membrane"/>
    <property type="evidence" value="ECO:0007669"/>
    <property type="project" value="TreeGrafter"/>
</dbReference>